<evidence type="ECO:0000313" key="1">
    <source>
        <dbReference type="EMBL" id="KAF2678253.1"/>
    </source>
</evidence>
<keyword evidence="2" id="KW-1185">Reference proteome</keyword>
<dbReference type="PANTHER" id="PTHR33112">
    <property type="entry name" value="DOMAIN PROTEIN, PUTATIVE-RELATED"/>
    <property type="match status" value="1"/>
</dbReference>
<dbReference type="Proteomes" id="UP000799291">
    <property type="component" value="Unassembled WGS sequence"/>
</dbReference>
<dbReference type="PANTHER" id="PTHR33112:SF16">
    <property type="entry name" value="HETEROKARYON INCOMPATIBILITY DOMAIN-CONTAINING PROTEIN"/>
    <property type="match status" value="1"/>
</dbReference>
<proteinExistence type="predicted"/>
<accession>A0A6G1IJT8</accession>
<organism evidence="1 2">
    <name type="scientific">Lentithecium fluviatile CBS 122367</name>
    <dbReference type="NCBI Taxonomy" id="1168545"/>
    <lineage>
        <taxon>Eukaryota</taxon>
        <taxon>Fungi</taxon>
        <taxon>Dikarya</taxon>
        <taxon>Ascomycota</taxon>
        <taxon>Pezizomycotina</taxon>
        <taxon>Dothideomycetes</taxon>
        <taxon>Pleosporomycetidae</taxon>
        <taxon>Pleosporales</taxon>
        <taxon>Massarineae</taxon>
        <taxon>Lentitheciaceae</taxon>
        <taxon>Lentithecium</taxon>
    </lineage>
</organism>
<gene>
    <name evidence="1" type="ORF">K458DRAFT_279249</name>
</gene>
<protein>
    <recommendedName>
        <fullName evidence="3">Heterokaryon incompatibility domain-containing protein</fullName>
    </recommendedName>
</protein>
<feature type="non-terminal residue" evidence="1">
    <location>
        <position position="145"/>
    </location>
</feature>
<dbReference type="AlphaFoldDB" id="A0A6G1IJT8"/>
<evidence type="ECO:0000313" key="2">
    <source>
        <dbReference type="Proteomes" id="UP000799291"/>
    </source>
</evidence>
<feature type="non-terminal residue" evidence="1">
    <location>
        <position position="1"/>
    </location>
</feature>
<name>A0A6G1IJT8_9PLEO</name>
<sequence length="145" mass="16710">KPINRRAWTFQEQALAQRVLFYASHTLQWRYKSGTKNLGNSLYEASGTSLGILTKEENGKLEEMRRWHTIINIYSMRDMSLPEDKLPAIAGLTERFSDVLGPEYYAGIWSNGSFNAVLNQLCWRSARGTCTRPNRYRAPSWSWAS</sequence>
<reference evidence="1" key="1">
    <citation type="journal article" date="2020" name="Stud. Mycol.">
        <title>101 Dothideomycetes genomes: a test case for predicting lifestyles and emergence of pathogens.</title>
        <authorList>
            <person name="Haridas S."/>
            <person name="Albert R."/>
            <person name="Binder M."/>
            <person name="Bloem J."/>
            <person name="Labutti K."/>
            <person name="Salamov A."/>
            <person name="Andreopoulos B."/>
            <person name="Baker S."/>
            <person name="Barry K."/>
            <person name="Bills G."/>
            <person name="Bluhm B."/>
            <person name="Cannon C."/>
            <person name="Castanera R."/>
            <person name="Culley D."/>
            <person name="Daum C."/>
            <person name="Ezra D."/>
            <person name="Gonzalez J."/>
            <person name="Henrissat B."/>
            <person name="Kuo A."/>
            <person name="Liang C."/>
            <person name="Lipzen A."/>
            <person name="Lutzoni F."/>
            <person name="Magnuson J."/>
            <person name="Mondo S."/>
            <person name="Nolan M."/>
            <person name="Ohm R."/>
            <person name="Pangilinan J."/>
            <person name="Park H.-J."/>
            <person name="Ramirez L."/>
            <person name="Alfaro M."/>
            <person name="Sun H."/>
            <person name="Tritt A."/>
            <person name="Yoshinaga Y."/>
            <person name="Zwiers L.-H."/>
            <person name="Turgeon B."/>
            <person name="Goodwin S."/>
            <person name="Spatafora J."/>
            <person name="Crous P."/>
            <person name="Grigoriev I."/>
        </authorList>
    </citation>
    <scope>NUCLEOTIDE SEQUENCE</scope>
    <source>
        <strain evidence="1">CBS 122367</strain>
    </source>
</reference>
<dbReference type="EMBL" id="MU005613">
    <property type="protein sequence ID" value="KAF2678253.1"/>
    <property type="molecule type" value="Genomic_DNA"/>
</dbReference>
<dbReference type="OrthoDB" id="3486565at2759"/>
<evidence type="ECO:0008006" key="3">
    <source>
        <dbReference type="Google" id="ProtNLM"/>
    </source>
</evidence>